<keyword evidence="1" id="KW-1133">Transmembrane helix</keyword>
<evidence type="ECO:0000256" key="1">
    <source>
        <dbReference type="SAM" id="Phobius"/>
    </source>
</evidence>
<proteinExistence type="predicted"/>
<protein>
    <submittedName>
        <fullName evidence="2">Uncharacterized protein</fullName>
    </submittedName>
</protein>
<organism evidence="2">
    <name type="scientific">Rhizophora mucronata</name>
    <name type="common">Asiatic mangrove</name>
    <dbReference type="NCBI Taxonomy" id="61149"/>
    <lineage>
        <taxon>Eukaryota</taxon>
        <taxon>Viridiplantae</taxon>
        <taxon>Streptophyta</taxon>
        <taxon>Embryophyta</taxon>
        <taxon>Tracheophyta</taxon>
        <taxon>Spermatophyta</taxon>
        <taxon>Magnoliopsida</taxon>
        <taxon>eudicotyledons</taxon>
        <taxon>Gunneridae</taxon>
        <taxon>Pentapetalae</taxon>
        <taxon>rosids</taxon>
        <taxon>fabids</taxon>
        <taxon>Malpighiales</taxon>
        <taxon>Rhizophoraceae</taxon>
        <taxon>Rhizophora</taxon>
    </lineage>
</organism>
<keyword evidence="1" id="KW-0812">Transmembrane</keyword>
<feature type="transmembrane region" description="Helical" evidence="1">
    <location>
        <begin position="6"/>
        <end position="30"/>
    </location>
</feature>
<evidence type="ECO:0000313" key="2">
    <source>
        <dbReference type="EMBL" id="MBX61874.1"/>
    </source>
</evidence>
<sequence length="40" mass="4343">MEAKRVHAIAYLLAFDFAGPISFSGSLAIVQISREGLSEF</sequence>
<reference evidence="2" key="1">
    <citation type="submission" date="2018-02" db="EMBL/GenBank/DDBJ databases">
        <title>Rhizophora mucronata_Transcriptome.</title>
        <authorList>
            <person name="Meera S.P."/>
            <person name="Sreeshan A."/>
            <person name="Augustine A."/>
        </authorList>
    </citation>
    <scope>NUCLEOTIDE SEQUENCE</scope>
    <source>
        <tissue evidence="2">Leaf</tissue>
    </source>
</reference>
<keyword evidence="1" id="KW-0472">Membrane</keyword>
<dbReference type="EMBL" id="GGEC01081390">
    <property type="protein sequence ID" value="MBX61874.1"/>
    <property type="molecule type" value="Transcribed_RNA"/>
</dbReference>
<dbReference type="AlphaFoldDB" id="A0A2P2Q4I0"/>
<name>A0A2P2Q4I0_RHIMU</name>
<accession>A0A2P2Q4I0</accession>